<dbReference type="Proteomes" id="UP001610446">
    <property type="component" value="Unassembled WGS sequence"/>
</dbReference>
<evidence type="ECO:0000313" key="4">
    <source>
        <dbReference type="Proteomes" id="UP001610446"/>
    </source>
</evidence>
<evidence type="ECO:0000259" key="2">
    <source>
        <dbReference type="Pfam" id="PF24802"/>
    </source>
</evidence>
<feature type="domain" description="DUF7703" evidence="2">
    <location>
        <begin position="11"/>
        <end position="252"/>
    </location>
</feature>
<dbReference type="InterPro" id="IPR056120">
    <property type="entry name" value="DUF7703"/>
</dbReference>
<feature type="transmembrane region" description="Helical" evidence="1">
    <location>
        <begin position="20"/>
        <end position="45"/>
    </location>
</feature>
<dbReference type="EMBL" id="JBFXLU010000005">
    <property type="protein sequence ID" value="KAL2857077.1"/>
    <property type="molecule type" value="Genomic_DNA"/>
</dbReference>
<gene>
    <name evidence="3" type="ORF">BJY01DRAFT_231129</name>
</gene>
<feature type="transmembrane region" description="Helical" evidence="1">
    <location>
        <begin position="52"/>
        <end position="75"/>
    </location>
</feature>
<dbReference type="PANTHER" id="PTHR37013:SF5">
    <property type="entry name" value="INTEGRAL MEMBRANE PROTEIN"/>
    <property type="match status" value="1"/>
</dbReference>
<evidence type="ECO:0000313" key="3">
    <source>
        <dbReference type="EMBL" id="KAL2857077.1"/>
    </source>
</evidence>
<dbReference type="Pfam" id="PF24802">
    <property type="entry name" value="DUF7703"/>
    <property type="match status" value="1"/>
</dbReference>
<feature type="transmembrane region" description="Helical" evidence="1">
    <location>
        <begin position="118"/>
        <end position="139"/>
    </location>
</feature>
<proteinExistence type="predicted"/>
<evidence type="ECO:0000256" key="1">
    <source>
        <dbReference type="SAM" id="Phobius"/>
    </source>
</evidence>
<comment type="caution">
    <text evidence="3">The sequence shown here is derived from an EMBL/GenBank/DDBJ whole genome shotgun (WGS) entry which is preliminary data.</text>
</comment>
<feature type="transmembrane region" description="Helical" evidence="1">
    <location>
        <begin position="196"/>
        <end position="219"/>
    </location>
</feature>
<sequence>MLDGPLTEPGGAHTTSTTYAYLNVALLAVAAYNTLELLIWIFHFFKRRCGLYFWSILVCTVSIGVFDLFAFLAYFRLAPFRITGPGMAITLPSLLCAQSLVLYSRLHLITPKGPLLRFVFWVIIVTSIILLLPFTIILIGLSTGNVHLAGPQYYAEQHMITGTVIREILICALYIHQSARQLAPIITIKEAAGRRVLLHIMLVNIAVIILDILTLLLLYHSRSGMGSAYTCMSHSVKLRMEFVVLNNLLELLVRASSAPKGIVRGRRSECFTSFCLKPSSARIRPSNRTRYTV</sequence>
<feature type="transmembrane region" description="Helical" evidence="1">
    <location>
        <begin position="87"/>
        <end position="106"/>
    </location>
</feature>
<accession>A0ABR4KXU0</accession>
<name>A0ABR4KXU0_9EURO</name>
<protein>
    <recommendedName>
        <fullName evidence="2">DUF7703 domain-containing protein</fullName>
    </recommendedName>
</protein>
<keyword evidence="1" id="KW-0472">Membrane</keyword>
<keyword evidence="1" id="KW-1133">Transmembrane helix</keyword>
<organism evidence="3 4">
    <name type="scientific">Aspergillus pseudoustus</name>
    <dbReference type="NCBI Taxonomy" id="1810923"/>
    <lineage>
        <taxon>Eukaryota</taxon>
        <taxon>Fungi</taxon>
        <taxon>Dikarya</taxon>
        <taxon>Ascomycota</taxon>
        <taxon>Pezizomycotina</taxon>
        <taxon>Eurotiomycetes</taxon>
        <taxon>Eurotiomycetidae</taxon>
        <taxon>Eurotiales</taxon>
        <taxon>Aspergillaceae</taxon>
        <taxon>Aspergillus</taxon>
        <taxon>Aspergillus subgen. Nidulantes</taxon>
    </lineage>
</organism>
<reference evidence="3 4" key="1">
    <citation type="submission" date="2024-07" db="EMBL/GenBank/DDBJ databases">
        <title>Section-level genome sequencing and comparative genomics of Aspergillus sections Usti and Cavernicolus.</title>
        <authorList>
            <consortium name="Lawrence Berkeley National Laboratory"/>
            <person name="Nybo J.L."/>
            <person name="Vesth T.C."/>
            <person name="Theobald S."/>
            <person name="Frisvad J.C."/>
            <person name="Larsen T.O."/>
            <person name="Kjaerboelling I."/>
            <person name="Rothschild-Mancinelli K."/>
            <person name="Lyhne E.K."/>
            <person name="Kogle M.E."/>
            <person name="Barry K."/>
            <person name="Clum A."/>
            <person name="Na H."/>
            <person name="Ledsgaard L."/>
            <person name="Lin J."/>
            <person name="Lipzen A."/>
            <person name="Kuo A."/>
            <person name="Riley R."/>
            <person name="Mondo S."/>
            <person name="Labutti K."/>
            <person name="Haridas S."/>
            <person name="Pangalinan J."/>
            <person name="Salamov A.A."/>
            <person name="Simmons B.A."/>
            <person name="Magnuson J.K."/>
            <person name="Chen J."/>
            <person name="Drula E."/>
            <person name="Henrissat B."/>
            <person name="Wiebenga A."/>
            <person name="Lubbers R.J."/>
            <person name="Gomes A.C."/>
            <person name="Makela M.R."/>
            <person name="Stajich J."/>
            <person name="Grigoriev I.V."/>
            <person name="Mortensen U.H."/>
            <person name="De Vries R.P."/>
            <person name="Baker S.E."/>
            <person name="Andersen M.R."/>
        </authorList>
    </citation>
    <scope>NUCLEOTIDE SEQUENCE [LARGE SCALE GENOMIC DNA]</scope>
    <source>
        <strain evidence="3 4">CBS 123904</strain>
    </source>
</reference>
<dbReference type="PANTHER" id="PTHR37013">
    <property type="entry name" value="INTEGRAL MEMBRANE PROTEIN (AFU_ORTHOLOGUE AFUA_1G05950)-RELATED"/>
    <property type="match status" value="1"/>
</dbReference>
<feature type="transmembrane region" description="Helical" evidence="1">
    <location>
        <begin position="159"/>
        <end position="175"/>
    </location>
</feature>
<keyword evidence="4" id="KW-1185">Reference proteome</keyword>
<keyword evidence="1" id="KW-0812">Transmembrane</keyword>